<accession>A0A2P2MZZ1</accession>
<reference evidence="1" key="1">
    <citation type="submission" date="2018-02" db="EMBL/GenBank/DDBJ databases">
        <title>Rhizophora mucronata_Transcriptome.</title>
        <authorList>
            <person name="Meera S.P."/>
            <person name="Sreeshan A."/>
            <person name="Augustine A."/>
        </authorList>
    </citation>
    <scope>NUCLEOTIDE SEQUENCE</scope>
    <source>
        <tissue evidence="1">Leaf</tissue>
    </source>
</reference>
<organism evidence="1">
    <name type="scientific">Rhizophora mucronata</name>
    <name type="common">Asiatic mangrove</name>
    <dbReference type="NCBI Taxonomy" id="61149"/>
    <lineage>
        <taxon>Eukaryota</taxon>
        <taxon>Viridiplantae</taxon>
        <taxon>Streptophyta</taxon>
        <taxon>Embryophyta</taxon>
        <taxon>Tracheophyta</taxon>
        <taxon>Spermatophyta</taxon>
        <taxon>Magnoliopsida</taxon>
        <taxon>eudicotyledons</taxon>
        <taxon>Gunneridae</taxon>
        <taxon>Pentapetalae</taxon>
        <taxon>rosids</taxon>
        <taxon>fabids</taxon>
        <taxon>Malpighiales</taxon>
        <taxon>Rhizophoraceae</taxon>
        <taxon>Rhizophora</taxon>
    </lineage>
</organism>
<evidence type="ECO:0000313" key="1">
    <source>
        <dbReference type="EMBL" id="MBX35758.1"/>
    </source>
</evidence>
<proteinExistence type="predicted"/>
<sequence length="12" mass="1436">MDNVRPPFSFLL</sequence>
<protein>
    <submittedName>
        <fullName evidence="1">Uncharacterized protein</fullName>
    </submittedName>
</protein>
<dbReference type="EMBL" id="GGEC01055274">
    <property type="protein sequence ID" value="MBX35758.1"/>
    <property type="molecule type" value="Transcribed_RNA"/>
</dbReference>
<name>A0A2P2MZZ1_RHIMU</name>